<feature type="region of interest" description="Disordered" evidence="5">
    <location>
        <begin position="78"/>
        <end position="196"/>
    </location>
</feature>
<gene>
    <name evidence="7" type="ORF">L211DRAFT_867697</name>
</gene>
<feature type="compositionally biased region" description="Polar residues" evidence="5">
    <location>
        <begin position="265"/>
        <end position="281"/>
    </location>
</feature>
<feature type="domain" description="GRF-type" evidence="6">
    <location>
        <begin position="35"/>
        <end position="76"/>
    </location>
</feature>
<dbReference type="Proteomes" id="UP000267821">
    <property type="component" value="Unassembled WGS sequence"/>
</dbReference>
<evidence type="ECO:0000256" key="3">
    <source>
        <dbReference type="ARBA" id="ARBA00022833"/>
    </source>
</evidence>
<feature type="compositionally biased region" description="Acidic residues" evidence="5">
    <location>
        <begin position="133"/>
        <end position="150"/>
    </location>
</feature>
<dbReference type="PROSITE" id="PS51999">
    <property type="entry name" value="ZF_GRF"/>
    <property type="match status" value="1"/>
</dbReference>
<keyword evidence="1" id="KW-0479">Metal-binding</keyword>
<proteinExistence type="predicted"/>
<keyword evidence="8" id="KW-1185">Reference proteome</keyword>
<sequence>MNGTTPKKATPWLNTPSKSLRRLNGVYDAEEGWKCECSPRLVANRLEAKKAGPNKGRWFFRCPEWACNMFRWEDDPETTAMMGADTPRSDVTTAQANYPSLPKPLPYDPSQPARARPPLPPGEKSSSKRPADEFEEDAEETDLDEVEVETSDSSKYSDSLWGTSDEDTPTDEAPAAGSSRKERRTTTKDTPSKGRVSFASASTSFISASTSFVTAPMTPGTGHRSRLAFDEGEDDIFTSRPLQQPPANSLISRLVAAGVNPDSRTTFAPETPHRNSSQFSHLPSPITPGTCRRAIGPIGLQTPSALAQEVFSFQNELGRISMDLESRLMELMGRQALQSEGIKRGRDISRKLLKESREKITALEKRIEELEAEKEMTRQVNENLKSQLDSMRLTSPSEVGSPRL</sequence>
<dbReference type="Pfam" id="PF06839">
    <property type="entry name" value="Zn_ribbon_GRF"/>
    <property type="match status" value="1"/>
</dbReference>
<evidence type="ECO:0000313" key="8">
    <source>
        <dbReference type="Proteomes" id="UP000267821"/>
    </source>
</evidence>
<reference evidence="7 8" key="1">
    <citation type="journal article" date="2018" name="Nat. Ecol. Evol.">
        <title>Pezizomycetes genomes reveal the molecular basis of ectomycorrhizal truffle lifestyle.</title>
        <authorList>
            <person name="Murat C."/>
            <person name="Payen T."/>
            <person name="Noel B."/>
            <person name="Kuo A."/>
            <person name="Morin E."/>
            <person name="Chen J."/>
            <person name="Kohler A."/>
            <person name="Krizsan K."/>
            <person name="Balestrini R."/>
            <person name="Da Silva C."/>
            <person name="Montanini B."/>
            <person name="Hainaut M."/>
            <person name="Levati E."/>
            <person name="Barry K.W."/>
            <person name="Belfiori B."/>
            <person name="Cichocki N."/>
            <person name="Clum A."/>
            <person name="Dockter R.B."/>
            <person name="Fauchery L."/>
            <person name="Guy J."/>
            <person name="Iotti M."/>
            <person name="Le Tacon F."/>
            <person name="Lindquist E.A."/>
            <person name="Lipzen A."/>
            <person name="Malagnac F."/>
            <person name="Mello A."/>
            <person name="Molinier V."/>
            <person name="Miyauchi S."/>
            <person name="Poulain J."/>
            <person name="Riccioni C."/>
            <person name="Rubini A."/>
            <person name="Sitrit Y."/>
            <person name="Splivallo R."/>
            <person name="Traeger S."/>
            <person name="Wang M."/>
            <person name="Zifcakova L."/>
            <person name="Wipf D."/>
            <person name="Zambonelli A."/>
            <person name="Paolocci F."/>
            <person name="Nowrousian M."/>
            <person name="Ottonello S."/>
            <person name="Baldrian P."/>
            <person name="Spatafora J.W."/>
            <person name="Henrissat B."/>
            <person name="Nagy L.G."/>
            <person name="Aury J.M."/>
            <person name="Wincker P."/>
            <person name="Grigoriev I.V."/>
            <person name="Bonfante P."/>
            <person name="Martin F.M."/>
        </authorList>
    </citation>
    <scope>NUCLEOTIDE SEQUENCE [LARGE SCALE GENOMIC DNA]</scope>
    <source>
        <strain evidence="7 8">ATCC MYA-4762</strain>
    </source>
</reference>
<feature type="compositionally biased region" description="Pro residues" evidence="5">
    <location>
        <begin position="101"/>
        <end position="121"/>
    </location>
</feature>
<accession>A0A3N4LT08</accession>
<feature type="compositionally biased region" description="Polar residues" evidence="5">
    <location>
        <begin position="89"/>
        <end position="98"/>
    </location>
</feature>
<protein>
    <recommendedName>
        <fullName evidence="6">GRF-type domain-containing protein</fullName>
    </recommendedName>
</protein>
<evidence type="ECO:0000256" key="2">
    <source>
        <dbReference type="ARBA" id="ARBA00022771"/>
    </source>
</evidence>
<dbReference type="OrthoDB" id="448448at2759"/>
<evidence type="ECO:0000313" key="7">
    <source>
        <dbReference type="EMBL" id="RPB24818.1"/>
    </source>
</evidence>
<dbReference type="AlphaFoldDB" id="A0A3N4LT08"/>
<dbReference type="InterPro" id="IPR010666">
    <property type="entry name" value="Znf_GRF"/>
</dbReference>
<dbReference type="EMBL" id="ML121540">
    <property type="protein sequence ID" value="RPB24818.1"/>
    <property type="molecule type" value="Genomic_DNA"/>
</dbReference>
<dbReference type="GO" id="GO:0008270">
    <property type="term" value="F:zinc ion binding"/>
    <property type="evidence" value="ECO:0007669"/>
    <property type="project" value="UniProtKB-KW"/>
</dbReference>
<name>A0A3N4LT08_9PEZI</name>
<keyword evidence="2 4" id="KW-0863">Zinc-finger</keyword>
<keyword evidence="3" id="KW-0862">Zinc</keyword>
<feature type="region of interest" description="Disordered" evidence="5">
    <location>
        <begin position="265"/>
        <end position="287"/>
    </location>
</feature>
<organism evidence="7 8">
    <name type="scientific">Terfezia boudieri ATCC MYA-4762</name>
    <dbReference type="NCBI Taxonomy" id="1051890"/>
    <lineage>
        <taxon>Eukaryota</taxon>
        <taxon>Fungi</taxon>
        <taxon>Dikarya</taxon>
        <taxon>Ascomycota</taxon>
        <taxon>Pezizomycotina</taxon>
        <taxon>Pezizomycetes</taxon>
        <taxon>Pezizales</taxon>
        <taxon>Pezizaceae</taxon>
        <taxon>Terfezia</taxon>
    </lineage>
</organism>
<evidence type="ECO:0000256" key="5">
    <source>
        <dbReference type="SAM" id="MobiDB-lite"/>
    </source>
</evidence>
<dbReference type="InParanoid" id="A0A3N4LT08"/>
<evidence type="ECO:0000259" key="6">
    <source>
        <dbReference type="PROSITE" id="PS51999"/>
    </source>
</evidence>
<feature type="compositionally biased region" description="Polar residues" evidence="5">
    <location>
        <begin position="378"/>
        <end position="398"/>
    </location>
</feature>
<evidence type="ECO:0000256" key="4">
    <source>
        <dbReference type="PROSITE-ProRule" id="PRU01343"/>
    </source>
</evidence>
<dbReference type="STRING" id="1051890.A0A3N4LT08"/>
<evidence type="ECO:0000256" key="1">
    <source>
        <dbReference type="ARBA" id="ARBA00022723"/>
    </source>
</evidence>
<feature type="region of interest" description="Disordered" evidence="5">
    <location>
        <begin position="377"/>
        <end position="404"/>
    </location>
</feature>